<keyword evidence="3" id="KW-0378">Hydrolase</keyword>
<dbReference type="GO" id="GO:0006508">
    <property type="term" value="P:proteolysis"/>
    <property type="evidence" value="ECO:0007669"/>
    <property type="project" value="UniProtKB-KW"/>
</dbReference>
<dbReference type="Pfam" id="PF02517">
    <property type="entry name" value="Rce1-like"/>
    <property type="match status" value="1"/>
</dbReference>
<dbReference type="OrthoDB" id="9779573at2"/>
<dbReference type="InterPro" id="IPR003675">
    <property type="entry name" value="Rce1/LyrA-like_dom"/>
</dbReference>
<organism evidence="3 4">
    <name type="scientific">Gelidibacter algens</name>
    <dbReference type="NCBI Taxonomy" id="49280"/>
    <lineage>
        <taxon>Bacteria</taxon>
        <taxon>Pseudomonadati</taxon>
        <taxon>Bacteroidota</taxon>
        <taxon>Flavobacteriia</taxon>
        <taxon>Flavobacteriales</taxon>
        <taxon>Flavobacteriaceae</taxon>
        <taxon>Gelidibacter</taxon>
    </lineage>
</organism>
<dbReference type="GO" id="GO:0080120">
    <property type="term" value="P:CAAX-box protein maturation"/>
    <property type="evidence" value="ECO:0007669"/>
    <property type="project" value="UniProtKB-ARBA"/>
</dbReference>
<feature type="domain" description="CAAX prenyl protease 2/Lysostaphin resistance protein A-like" evidence="2">
    <location>
        <begin position="121"/>
        <end position="211"/>
    </location>
</feature>
<dbReference type="PANTHER" id="PTHR39430:SF1">
    <property type="entry name" value="PROTEASE"/>
    <property type="match status" value="1"/>
</dbReference>
<dbReference type="STRING" id="49280.A9996_07965"/>
<accession>A0A1A7R514</accession>
<keyword evidence="4" id="KW-1185">Reference proteome</keyword>
<evidence type="ECO:0000313" key="4">
    <source>
        <dbReference type="Proteomes" id="UP000248987"/>
    </source>
</evidence>
<dbReference type="PANTHER" id="PTHR39430">
    <property type="entry name" value="MEMBRANE-ASSOCIATED PROTEASE-RELATED"/>
    <property type="match status" value="1"/>
</dbReference>
<keyword evidence="1" id="KW-0472">Membrane</keyword>
<comment type="caution">
    <text evidence="3">The sequence shown here is derived from an EMBL/GenBank/DDBJ whole genome shotgun (WGS) entry which is preliminary data.</text>
</comment>
<feature type="transmembrane region" description="Helical" evidence="1">
    <location>
        <begin position="120"/>
        <end position="139"/>
    </location>
</feature>
<gene>
    <name evidence="3" type="ORF">LX77_03130</name>
</gene>
<feature type="transmembrane region" description="Helical" evidence="1">
    <location>
        <begin position="151"/>
        <end position="169"/>
    </location>
</feature>
<keyword evidence="1" id="KW-1133">Transmembrane helix</keyword>
<dbReference type="EMBL" id="QLLQ01000015">
    <property type="protein sequence ID" value="RAJ20605.1"/>
    <property type="molecule type" value="Genomic_DNA"/>
</dbReference>
<evidence type="ECO:0000259" key="2">
    <source>
        <dbReference type="Pfam" id="PF02517"/>
    </source>
</evidence>
<dbReference type="Proteomes" id="UP000248987">
    <property type="component" value="Unassembled WGS sequence"/>
</dbReference>
<evidence type="ECO:0000313" key="3">
    <source>
        <dbReference type="EMBL" id="RAJ20605.1"/>
    </source>
</evidence>
<evidence type="ECO:0000256" key="1">
    <source>
        <dbReference type="SAM" id="Phobius"/>
    </source>
</evidence>
<feature type="transmembrane region" description="Helical" evidence="1">
    <location>
        <begin position="82"/>
        <end position="108"/>
    </location>
</feature>
<dbReference type="GO" id="GO:0004175">
    <property type="term" value="F:endopeptidase activity"/>
    <property type="evidence" value="ECO:0007669"/>
    <property type="project" value="UniProtKB-ARBA"/>
</dbReference>
<dbReference type="RefSeq" id="WP_066432991.1">
    <property type="nucleotide sequence ID" value="NZ_LZRN01000012.1"/>
</dbReference>
<dbReference type="AlphaFoldDB" id="A0A1A7R514"/>
<proteinExistence type="predicted"/>
<name>A0A1A7R514_9FLAO</name>
<feature type="transmembrane region" description="Helical" evidence="1">
    <location>
        <begin position="7"/>
        <end position="29"/>
    </location>
</feature>
<reference evidence="3 4" key="1">
    <citation type="submission" date="2018-06" db="EMBL/GenBank/DDBJ databases">
        <title>Genomic Encyclopedia of Archaeal and Bacterial Type Strains, Phase II (KMG-II): from individual species to whole genera.</title>
        <authorList>
            <person name="Goeker M."/>
        </authorList>
    </citation>
    <scope>NUCLEOTIDE SEQUENCE [LARGE SCALE GENOMIC DNA]</scope>
    <source>
        <strain evidence="3 4">DSM 12408</strain>
    </source>
</reference>
<protein>
    <submittedName>
        <fullName evidence="3">CAAX prenyl protease-like protein</fullName>
    </submittedName>
</protein>
<feature type="transmembrane region" description="Helical" evidence="1">
    <location>
        <begin position="41"/>
        <end position="61"/>
    </location>
</feature>
<feature type="transmembrane region" description="Helical" evidence="1">
    <location>
        <begin position="200"/>
        <end position="220"/>
    </location>
</feature>
<feature type="transmembrane region" description="Helical" evidence="1">
    <location>
        <begin position="175"/>
        <end position="193"/>
    </location>
</feature>
<keyword evidence="3" id="KW-0645">Protease</keyword>
<keyword evidence="1" id="KW-0812">Transmembrane</keyword>
<sequence length="223" mass="25160">MKKSTPVSVYTILGLCFSFLIPFIVLLAFRSISPDPLTNSFVIIRELALFSILGILILIIFKGEKLNLASIGLHNRHWGKSILWSLLIMVVFIAVVLGCLTLFKVIGISYGQGDGKYNQVSLWVVSFMMLRAGIFEEIFYRGYVMERLYKINSNWLVFFLFPSVVFGLMHYQQGIGGIIIATLGGLVMSSFYWKTRDLKAVMIAHFMVDFIPNVLIPLIGGDM</sequence>